<dbReference type="GO" id="GO:0016798">
    <property type="term" value="F:hydrolase activity, acting on glycosyl bonds"/>
    <property type="evidence" value="ECO:0007669"/>
    <property type="project" value="UniProtKB-KW"/>
</dbReference>
<feature type="domain" description="PKD" evidence="9">
    <location>
        <begin position="1207"/>
        <end position="1297"/>
    </location>
</feature>
<dbReference type="GO" id="GO:0031410">
    <property type="term" value="C:cytoplasmic vesicle"/>
    <property type="evidence" value="ECO:0007669"/>
    <property type="project" value="TreeGrafter"/>
</dbReference>
<keyword evidence="4" id="KW-0966">Cell projection</keyword>
<dbReference type="Proteomes" id="UP000186132">
    <property type="component" value="Unassembled WGS sequence"/>
</dbReference>
<dbReference type="PANTHER" id="PTHR46182">
    <property type="entry name" value="FI19480P1"/>
    <property type="match status" value="1"/>
</dbReference>
<dbReference type="InterPro" id="IPR011047">
    <property type="entry name" value="Quinoprotein_ADH-like_sf"/>
</dbReference>
<dbReference type="GO" id="GO:0000272">
    <property type="term" value="P:polysaccharide catabolic process"/>
    <property type="evidence" value="ECO:0007669"/>
    <property type="project" value="UniProtKB-KW"/>
</dbReference>
<sequence length="1507" mass="153804">MGIPVLAAAPAANAADVTGVSATASSSWQPNDTVRAMAVAKGVLFVGGEFTSVRPPGSAAGSGEVARSYLAAFNATTGDLITSFNPQPNGKVWALKASPDGSRVYVGGDFTSIGGQTHKRLAAITVSSMSVVSAWKPDVSYRVEDIAQYGDSVYFVGPFGMVNTATRNKMAAVSASTAALLPWDPNADGDNPAAVAVSEDGSKVFVGGDFNTLQGQPERAFAAVDPTTGTPLAFPAQSAMPPVSSYCVSRVRNIVVKGDTVYASAAGDGGGCFDGTFAGNVNTGALVWRSNCLGATEAIQYVGNWLFKGSHAHDCSDQGDFGQNAGVGAANHFLLVQDPANGRIGPWFPTTNAAAPTNVGPLAFATDGTQVFVGGDFTTVNGAAQAHLTRFAATPETPPGKVQTPVAGVVGPNAVQVTFTAALDADDEDLTYNIYRQGTTAPIKTLTLNSKFWNIPSAQFVDTGLTPGSKVYYRVEATDGVGSTYSNWTSAVTVSASAPNYSTLVSADGASNYWKLDETSGTTAADSGNPAYRSTGTYSNVTLGQPSGTGGVGSASFNGSSSIVSTAQLFAGPSTFSEETWVKTTTNQGGKILGFGDSPTGTSSNYDRHLYMQNDGRVTFGVYSGGTWTVTSKAALNDGKWHQIVGTMVSGAMVLYVDGVAQGTAAATGSQTFRGYWRIGGDNINGWPGQPSSNFFNGLISDVATYPVVLSRTQVAKHYAAAGYAVAPTSSFTVDCTAKPCSFDASASDDVDGSITSYAWDFGDGKTVTTAGPTTTHDYATAGTYPVKLTVTDNSGTTDTSSQTATVRPQSPSDTYGSAVYKSNPSLYWRLDETAGSAAADAAGPGNGGTYYGSYTQGQPGALDGGNGTSVRFSGGGVYSNQAVANPTTYSEEAWFKTSTNVGGKIIGFGSSQVGGSGHYDRHVYMQNDGTLVFGAYNGSAATVTTATAYNDDTWHQVVATMGSGGMALYVDGQLIGTNSNTVSENFTGYWRVGNDTTWSSSSSAFNGSIDEVSVYPTALTAQDVSSHYAARNGSNEPPVASFTVNCTDLTCSFDGSASSDPDGSITSYAWDFGDGSSKTTTGPTVDHAYGSAGTRTVSLTVSDNRQATATVTKSAVATAPNSPPTASFALSCANLTCTFDGSGSTDSDGSVTAYAWNFGDGKSDTTSGAKVSHTFSSAGDYTVALQVVDDDGAVDSVSHTATATAPNSAPTARFTVTCTQRDCSFDGSTSADADGSVTGYAWNFGDGKTDTTSGATVTHSYASAGDYTVTLTVTDNGGATDTVTHTAAARETLASDAFDRTVTNGLGTADTGGAWKLGAGSASRYSVSGGAAKFQSLTAGAQTAQYLTGVSTTSADVVAGFTTDKAATGGGMYVSVEGRRVVGTGIYQAKVRLLAGGAVSIGLERVDANGTPTQIAAQTTIAGLTYTPGTVLRLRVQVTGTSPTSVRARVWNSSVAEPTAWQVTATDSTAGLQAAGTIGLAFISSGSSTNAPVVASFTNLSAVKPS</sequence>
<dbReference type="SUPFAM" id="SSF50998">
    <property type="entry name" value="Quinoprotein alcohol dehydrogenase-like"/>
    <property type="match status" value="1"/>
</dbReference>
<evidence type="ECO:0000256" key="5">
    <source>
        <dbReference type="ARBA" id="ARBA00023295"/>
    </source>
</evidence>
<dbReference type="CDD" id="cd00110">
    <property type="entry name" value="LamG"/>
    <property type="match status" value="1"/>
</dbReference>
<dbReference type="InterPro" id="IPR000601">
    <property type="entry name" value="PKD_dom"/>
</dbReference>
<feature type="domain" description="Fibronectin type-III" evidence="10">
    <location>
        <begin position="398"/>
        <end position="500"/>
    </location>
</feature>
<dbReference type="SUPFAM" id="SSF49899">
    <property type="entry name" value="Concanavalin A-like lectins/glucanases"/>
    <property type="match status" value="2"/>
</dbReference>
<organism evidence="11 12">
    <name type="scientific">Jatrophihabitans endophyticus</name>
    <dbReference type="NCBI Taxonomy" id="1206085"/>
    <lineage>
        <taxon>Bacteria</taxon>
        <taxon>Bacillati</taxon>
        <taxon>Actinomycetota</taxon>
        <taxon>Actinomycetes</taxon>
        <taxon>Jatrophihabitantales</taxon>
        <taxon>Jatrophihabitantaceae</taxon>
        <taxon>Jatrophihabitans</taxon>
    </lineage>
</organism>
<keyword evidence="3" id="KW-1015">Disulfide bond</keyword>
<name>A0A1M5U7V9_9ACTN</name>
<comment type="subcellular location">
    <subcellularLocation>
        <location evidence="1">Cell projection</location>
    </subcellularLocation>
</comment>
<dbReference type="CDD" id="cd00146">
    <property type="entry name" value="PKD"/>
    <property type="match status" value="4"/>
</dbReference>
<keyword evidence="6" id="KW-0119">Carbohydrate metabolism</keyword>
<evidence type="ECO:0000313" key="12">
    <source>
        <dbReference type="Proteomes" id="UP000186132"/>
    </source>
</evidence>
<keyword evidence="2" id="KW-0732">Signal</keyword>
<dbReference type="InterPro" id="IPR036116">
    <property type="entry name" value="FN3_sf"/>
</dbReference>
<dbReference type="CDD" id="cd00063">
    <property type="entry name" value="FN3"/>
    <property type="match status" value="1"/>
</dbReference>
<keyword evidence="5" id="KW-0378">Hydrolase</keyword>
<evidence type="ECO:0000259" key="10">
    <source>
        <dbReference type="PROSITE" id="PS50853"/>
    </source>
</evidence>
<dbReference type="STRING" id="1206085.SAMN05443575_4162"/>
<dbReference type="InterPro" id="IPR022409">
    <property type="entry name" value="PKD/Chitinase_dom"/>
</dbReference>
<dbReference type="Gene3D" id="2.60.120.200">
    <property type="match status" value="2"/>
</dbReference>
<dbReference type="InterPro" id="IPR006558">
    <property type="entry name" value="LamG-like"/>
</dbReference>
<dbReference type="EMBL" id="FQVU01000007">
    <property type="protein sequence ID" value="SHH59039.1"/>
    <property type="molecule type" value="Genomic_DNA"/>
</dbReference>
<gene>
    <name evidence="11" type="ORF">SAMN05443575_4162</name>
</gene>
<dbReference type="GO" id="GO:0016020">
    <property type="term" value="C:membrane"/>
    <property type="evidence" value="ECO:0007669"/>
    <property type="project" value="TreeGrafter"/>
</dbReference>
<dbReference type="PROSITE" id="PS50853">
    <property type="entry name" value="FN3"/>
    <property type="match status" value="1"/>
</dbReference>
<evidence type="ECO:0000313" key="11">
    <source>
        <dbReference type="EMBL" id="SHH59039.1"/>
    </source>
</evidence>
<feature type="domain" description="PKD" evidence="9">
    <location>
        <begin position="1035"/>
        <end position="1125"/>
    </location>
</feature>
<evidence type="ECO:0000259" key="8">
    <source>
        <dbReference type="PROSITE" id="PS50025"/>
    </source>
</evidence>
<dbReference type="Pfam" id="PF13385">
    <property type="entry name" value="Laminin_G_3"/>
    <property type="match status" value="2"/>
</dbReference>
<evidence type="ECO:0000256" key="6">
    <source>
        <dbReference type="ARBA" id="ARBA00023326"/>
    </source>
</evidence>
<dbReference type="InterPro" id="IPR035986">
    <property type="entry name" value="PKD_dom_sf"/>
</dbReference>
<dbReference type="GO" id="GO:0042995">
    <property type="term" value="C:cell projection"/>
    <property type="evidence" value="ECO:0007669"/>
    <property type="project" value="UniProtKB-SubCell"/>
</dbReference>
<dbReference type="PROSITE" id="PS50093">
    <property type="entry name" value="PKD"/>
    <property type="match status" value="4"/>
</dbReference>
<dbReference type="InterPro" id="IPR003961">
    <property type="entry name" value="FN3_dom"/>
</dbReference>
<dbReference type="Pfam" id="PF18911">
    <property type="entry name" value="PKD_4"/>
    <property type="match status" value="4"/>
</dbReference>
<dbReference type="SUPFAM" id="SSF49299">
    <property type="entry name" value="PKD domain"/>
    <property type="match status" value="4"/>
</dbReference>
<evidence type="ECO:0000256" key="3">
    <source>
        <dbReference type="ARBA" id="ARBA00023157"/>
    </source>
</evidence>
<keyword evidence="6" id="KW-0624">Polysaccharide degradation</keyword>
<proteinExistence type="predicted"/>
<dbReference type="InterPro" id="IPR001791">
    <property type="entry name" value="Laminin_G"/>
</dbReference>
<dbReference type="SUPFAM" id="SSF49265">
    <property type="entry name" value="Fibronectin type III"/>
    <property type="match status" value="1"/>
</dbReference>
<feature type="domain" description="PKD" evidence="9">
    <location>
        <begin position="1121"/>
        <end position="1211"/>
    </location>
</feature>
<evidence type="ECO:0000256" key="1">
    <source>
        <dbReference type="ARBA" id="ARBA00004316"/>
    </source>
</evidence>
<evidence type="ECO:0000256" key="7">
    <source>
        <dbReference type="SAM" id="MobiDB-lite"/>
    </source>
</evidence>
<reference evidence="11 12" key="1">
    <citation type="submission" date="2016-11" db="EMBL/GenBank/DDBJ databases">
        <authorList>
            <person name="Jaros S."/>
            <person name="Januszkiewicz K."/>
            <person name="Wedrychowicz H."/>
        </authorList>
    </citation>
    <scope>NUCLEOTIDE SEQUENCE [LARGE SCALE GENOMIC DNA]</scope>
    <source>
        <strain evidence="11 12">DSM 45627</strain>
    </source>
</reference>
<evidence type="ECO:0000256" key="2">
    <source>
        <dbReference type="ARBA" id="ARBA00022729"/>
    </source>
</evidence>
<dbReference type="Gene3D" id="2.60.40.10">
    <property type="entry name" value="Immunoglobulins"/>
    <property type="match status" value="5"/>
</dbReference>
<dbReference type="PANTHER" id="PTHR46182:SF2">
    <property type="entry name" value="FI19480P1"/>
    <property type="match status" value="1"/>
</dbReference>
<feature type="domain" description="Laminin G" evidence="8">
    <location>
        <begin position="553"/>
        <end position="736"/>
    </location>
</feature>
<dbReference type="InterPro" id="IPR013783">
    <property type="entry name" value="Ig-like_fold"/>
</dbReference>
<evidence type="ECO:0000259" key="9">
    <source>
        <dbReference type="PROSITE" id="PS50093"/>
    </source>
</evidence>
<keyword evidence="5" id="KW-0326">Glycosidase</keyword>
<accession>A0A1M5U7V9</accession>
<dbReference type="SMART" id="SM00560">
    <property type="entry name" value="LamGL"/>
    <property type="match status" value="2"/>
</dbReference>
<evidence type="ECO:0000256" key="4">
    <source>
        <dbReference type="ARBA" id="ARBA00023273"/>
    </source>
</evidence>
<dbReference type="InterPro" id="IPR029865">
    <property type="entry name" value="KIAA0319-like"/>
</dbReference>
<dbReference type="PROSITE" id="PS50025">
    <property type="entry name" value="LAM_G_DOMAIN"/>
    <property type="match status" value="1"/>
</dbReference>
<feature type="region of interest" description="Disordered" evidence="7">
    <location>
        <begin position="792"/>
        <end position="818"/>
    </location>
</feature>
<keyword evidence="12" id="KW-1185">Reference proteome</keyword>
<dbReference type="SMART" id="SM00089">
    <property type="entry name" value="PKD"/>
    <property type="match status" value="4"/>
</dbReference>
<protein>
    <submittedName>
        <fullName evidence="11">PKD repeat-containing protein</fullName>
    </submittedName>
</protein>
<feature type="domain" description="PKD" evidence="9">
    <location>
        <begin position="728"/>
        <end position="807"/>
    </location>
</feature>
<dbReference type="InterPro" id="IPR013320">
    <property type="entry name" value="ConA-like_dom_sf"/>
</dbReference>